<dbReference type="OrthoDB" id="7494486at2"/>
<dbReference type="Pfam" id="PF11863">
    <property type="entry name" value="DUF3383"/>
    <property type="match status" value="1"/>
</dbReference>
<evidence type="ECO:0000313" key="1">
    <source>
        <dbReference type="EMBL" id="SPL70862.1"/>
    </source>
</evidence>
<dbReference type="EMBL" id="OOGT01000086">
    <property type="protein sequence ID" value="SPL70862.1"/>
    <property type="molecule type" value="Genomic_DNA"/>
</dbReference>
<protein>
    <recommendedName>
        <fullName evidence="3">DUF3383 domain-containing protein</fullName>
    </recommendedName>
</protein>
<keyword evidence="2" id="KW-1185">Reference proteome</keyword>
<dbReference type="AlphaFoldDB" id="A0A2U3MZL2"/>
<gene>
    <name evidence="1" type="ORF">KPC_2040</name>
</gene>
<evidence type="ECO:0000313" key="2">
    <source>
        <dbReference type="Proteomes" id="UP000245974"/>
    </source>
</evidence>
<dbReference type="RefSeq" id="WP_121974311.1">
    <property type="nucleotide sequence ID" value="NZ_OOGT01000086.1"/>
</dbReference>
<name>A0A2U3MZL2_9GAMM</name>
<dbReference type="InParanoid" id="A0A2U3MZL2"/>
<sequence>MLPSIPMKRIVSINPAVIGSAGTALNLNTVLLSQNSIYPVYEYPSAEAVAEVFGYDSPEYQFAQGYFAGFIGATVSPQALFIARFNTETSPAKVLGAPLKITLDELKKLNGYIEATVNGTLLRKNIAFNAEITSFSEAANWITPQNDPDLRCVFDPVRQAFVISVLPQEGKSGSISAFTGTIADQLGLSTAAGAVVDNSVVADTAATVMKRVSNYTLNFAVISFVGSAFNTDRRKDFALWNSRQESRYWFVDYEQEPNALIPNNPKSHGAWIEENAIDGTTLIYGNLTHAALACGYAASINFDEANGNTTMEFRRQAGVKAAVTQEDEATALESNGYTYYGAWATANDRFMFFANTRVSGQFKWANGYLNQIYLNAQFQLAFINMLISAKSILYNDTGKALHRATAKDPIDQMINFGGIQDGVELSEQQKALVNRQAGFDAASQIFLQGWCLLVGNATTQIRQNRASLPLVFWYTDGSSVHKINLSSINIQ</sequence>
<organism evidence="1 2">
    <name type="scientific">Acinetobacter stercoris</name>
    <dbReference type="NCBI Taxonomy" id="2126983"/>
    <lineage>
        <taxon>Bacteria</taxon>
        <taxon>Pseudomonadati</taxon>
        <taxon>Pseudomonadota</taxon>
        <taxon>Gammaproteobacteria</taxon>
        <taxon>Moraxellales</taxon>
        <taxon>Moraxellaceae</taxon>
        <taxon>Acinetobacter</taxon>
    </lineage>
</organism>
<reference evidence="2" key="1">
    <citation type="submission" date="2018-03" db="EMBL/GenBank/DDBJ databases">
        <authorList>
            <person name="Blom J."/>
        </authorList>
    </citation>
    <scope>NUCLEOTIDE SEQUENCE [LARGE SCALE GENOMIC DNA]</scope>
    <source>
        <strain evidence="2">KPC-SM-21</strain>
    </source>
</reference>
<dbReference type="Proteomes" id="UP000245974">
    <property type="component" value="Unassembled WGS sequence"/>
</dbReference>
<accession>A0A2U3MZL2</accession>
<evidence type="ECO:0008006" key="3">
    <source>
        <dbReference type="Google" id="ProtNLM"/>
    </source>
</evidence>
<proteinExistence type="predicted"/>
<dbReference type="InterPro" id="IPR021808">
    <property type="entry name" value="DUF3383"/>
</dbReference>